<dbReference type="RefSeq" id="WP_258542697.1">
    <property type="nucleotide sequence ID" value="NZ_OU015584.1"/>
</dbReference>
<feature type="signal peptide" evidence="1">
    <location>
        <begin position="1"/>
        <end position="21"/>
    </location>
</feature>
<dbReference type="EMBL" id="OU015584">
    <property type="protein sequence ID" value="CAG5084451.1"/>
    <property type="molecule type" value="Genomic_DNA"/>
</dbReference>
<gene>
    <name evidence="2" type="ORF">CRYO30217_02468</name>
</gene>
<keyword evidence="1" id="KW-0732">Signal</keyword>
<dbReference type="KEGG" id="ptan:CRYO30217_02468"/>
<keyword evidence="3" id="KW-1185">Reference proteome</keyword>
<dbReference type="Proteomes" id="UP000683507">
    <property type="component" value="Chromosome"/>
</dbReference>
<accession>A0A916JP89</accession>
<reference evidence="2" key="1">
    <citation type="submission" date="2021-04" db="EMBL/GenBank/DDBJ databases">
        <authorList>
            <person name="Rodrigo-Torres L."/>
            <person name="Arahal R. D."/>
            <person name="Lucena T."/>
        </authorList>
    </citation>
    <scope>NUCLEOTIDE SEQUENCE</scope>
    <source>
        <strain evidence="2">AS29M-1</strain>
    </source>
</reference>
<sequence>MWKKLLITSLLLFLLSSVTRAQGVFSTDSTKFLKDITNYLGQVNKQDAKEFQKEFEPIWFGGVYTPAERALIYSAANQIALKKLKIYPDFKEYLISIKSAKEGGMTAADFEQWHETVEKALNEKNRKRFTSYINTCALLLSDNIIFQSSSTTWKSSNKNYKFTYDKEPEVHFEEIELKCYAKNDSSVLFKTKGVYFPYSSKWEGTGGTLTWRRAELPEDKFYAEIGEYDISMKSAGYSVDSAKFYSTYFEEPIYGELREKVLSYRGIDQVSYPKFVSYSKRLSIEDIFPNVDFNGGFQMEGADLLGAGTVEDLSRLEFSYKDKPFATAEALVFVINPKGAVAERAKVKFLIEEDSITHPGVFFQFSNKNDEAKITLTRGKGITIAPYTNTYHKLDMYSEALYWKMGDPIITFGPLFGSTDSTAKFTSTGFFSPSTYDKFTGDGLNPLVLLKTKSDELGRNDLTLLEASAGLKTSKDYAEVQLYELMVEGFLEYNKELGTVILKEKLFNYIKQRVGRMDFDVIDITSNSNTNAELSLVSNDLKVNGVNKFTLSQRQFVRVYPENQEVIIKKNRDMRFAGIINAGRTEYFGSQFYFEYDNFKINLIECDSLRLRAVNRDRTGPPQIRLGSKLEGISGNILIDDAANKSGKDTSFHRYPILNVNKKTYVYYDDNAIQNGAYNRDNFKFVVEPFELDSLDNFSNSGLAFDGEFISAGIFPNMKETLKIQDDYSLGFVRKAEKGGVGIYGEKANYENEIRLSNKGLQGSGEIDFLSSHAESTAITFFPDSLNAIAEVYHNEPSEEDPQVPLVNGSNVYVSYIPDNKVLFAGSHGGNELKMYGDTISSFDGRLALRPEGMTGSGYMYIENGQLLSNLYKFKYEHLDADTAEFFLRTVNLEEMAFKTENVNAHVSFKTRKGQFKSNSGESFVQFPENQYICYMDQFNWLMDQDDLEMESKEKGNVNIETDLDLAGSNFYSVHPKQDSLSFKSPKAKFDVRKKIITCERVEYIETADARVFPDSGMVTIKKKAKMMPFKKAKILANYVTKYHNIFDADVEIFGKKDYEASGFYNYVDESENQQKFYFSNIKPDTAMQTTAKGAVTEDANFQLSPQFDYVGDIEMFASYKELTFKGEVRLSAHTCAGIERNWMSFEAAIDPKDIFIPVSQEMFDSKGNPVGAGLVLNTDSIGLYSTFLSNKKDKDHIDVMSASGFLKYDKGAKEYRISTRDKLIERSLPGNYVSLGTEDCKMVGDGRFDFGCEFGLLEISPVGVMEYDPNTSQLDMKASMKISFPFNDGALGKMEKQISDFPELPPLDFNNSTYEKSLREVMGLTEADKIISDLNIYGKIKGKLPDELVTQLYLADVQLSWDKDRNAYVSKGKIGLANVGKDQIFKQLDGQIAIYKRPTGDEISILLKLDDDNYYFFNYKRGLFQTYSTNEDYNNVILETKKDKTKFNAPKGKEDFQFMLGTKTKAIAFMRDFE</sequence>
<evidence type="ECO:0000313" key="2">
    <source>
        <dbReference type="EMBL" id="CAG5084451.1"/>
    </source>
</evidence>
<evidence type="ECO:0000256" key="1">
    <source>
        <dbReference type="SAM" id="SignalP"/>
    </source>
</evidence>
<proteinExistence type="predicted"/>
<feature type="chain" id="PRO_5037318103" evidence="1">
    <location>
        <begin position="22"/>
        <end position="1475"/>
    </location>
</feature>
<evidence type="ECO:0000313" key="3">
    <source>
        <dbReference type="Proteomes" id="UP000683507"/>
    </source>
</evidence>
<protein>
    <submittedName>
        <fullName evidence="2">Uncharacterized protein</fullName>
    </submittedName>
</protein>
<name>A0A916JP89_9FLAO</name>
<organism evidence="2 3">
    <name type="scientific">Parvicella tangerina</name>
    <dbReference type="NCBI Taxonomy" id="2829795"/>
    <lineage>
        <taxon>Bacteria</taxon>
        <taxon>Pseudomonadati</taxon>
        <taxon>Bacteroidota</taxon>
        <taxon>Flavobacteriia</taxon>
        <taxon>Flavobacteriales</taxon>
        <taxon>Parvicellaceae</taxon>
        <taxon>Parvicella</taxon>
    </lineage>
</organism>